<name>A0ACA9KFL3_9GLOM</name>
<comment type="caution">
    <text evidence="1">The sequence shown here is derived from an EMBL/GenBank/DDBJ whole genome shotgun (WGS) entry which is preliminary data.</text>
</comment>
<proteinExistence type="predicted"/>
<reference evidence="1" key="1">
    <citation type="submission" date="2021-06" db="EMBL/GenBank/DDBJ databases">
        <authorList>
            <person name="Kallberg Y."/>
            <person name="Tangrot J."/>
            <person name="Rosling A."/>
        </authorList>
    </citation>
    <scope>NUCLEOTIDE SEQUENCE</scope>
    <source>
        <strain evidence="1">28 12/20/2015</strain>
    </source>
</reference>
<gene>
    <name evidence="1" type="ORF">SPELUC_LOCUS1689</name>
</gene>
<dbReference type="EMBL" id="CAJVPW010000960">
    <property type="protein sequence ID" value="CAG8470879.1"/>
    <property type="molecule type" value="Genomic_DNA"/>
</dbReference>
<accession>A0ACA9KFL3</accession>
<feature type="non-terminal residue" evidence="1">
    <location>
        <position position="46"/>
    </location>
</feature>
<sequence length="46" mass="5216">MIKFNDLSEVNSTLYVPTNCASNFRETVKLQCLIALLKLSIILQDD</sequence>
<keyword evidence="2" id="KW-1185">Reference proteome</keyword>
<evidence type="ECO:0000313" key="2">
    <source>
        <dbReference type="Proteomes" id="UP000789366"/>
    </source>
</evidence>
<evidence type="ECO:0000313" key="1">
    <source>
        <dbReference type="EMBL" id="CAG8470879.1"/>
    </source>
</evidence>
<protein>
    <submittedName>
        <fullName evidence="1">447_t:CDS:1</fullName>
    </submittedName>
</protein>
<organism evidence="1 2">
    <name type="scientific">Cetraspora pellucida</name>
    <dbReference type="NCBI Taxonomy" id="1433469"/>
    <lineage>
        <taxon>Eukaryota</taxon>
        <taxon>Fungi</taxon>
        <taxon>Fungi incertae sedis</taxon>
        <taxon>Mucoromycota</taxon>
        <taxon>Glomeromycotina</taxon>
        <taxon>Glomeromycetes</taxon>
        <taxon>Diversisporales</taxon>
        <taxon>Gigasporaceae</taxon>
        <taxon>Cetraspora</taxon>
    </lineage>
</organism>
<dbReference type="Proteomes" id="UP000789366">
    <property type="component" value="Unassembled WGS sequence"/>
</dbReference>